<dbReference type="PANTHER" id="PTHR30146:SF152">
    <property type="entry name" value="TRANSCRIPTIONAL REGULATORY PROTEIN"/>
    <property type="match status" value="1"/>
</dbReference>
<accession>A0A7V7PPL3</accession>
<evidence type="ECO:0000256" key="3">
    <source>
        <dbReference type="ARBA" id="ARBA00023163"/>
    </source>
</evidence>
<organism evidence="5 6">
    <name type="scientific">Plantimonas leprariae</name>
    <dbReference type="NCBI Taxonomy" id="2615207"/>
    <lineage>
        <taxon>Bacteria</taxon>
        <taxon>Pseudomonadati</taxon>
        <taxon>Pseudomonadota</taxon>
        <taxon>Alphaproteobacteria</taxon>
        <taxon>Hyphomicrobiales</taxon>
        <taxon>Aurantimonadaceae</taxon>
        <taxon>Plantimonas</taxon>
    </lineage>
</organism>
<dbReference type="RefSeq" id="WP_150969679.1">
    <property type="nucleotide sequence ID" value="NZ_VZDO01000007.1"/>
</dbReference>
<dbReference type="SUPFAM" id="SSF53822">
    <property type="entry name" value="Periplasmic binding protein-like I"/>
    <property type="match status" value="1"/>
</dbReference>
<dbReference type="Gene3D" id="3.40.50.2300">
    <property type="match status" value="2"/>
</dbReference>
<keyword evidence="3" id="KW-0804">Transcription</keyword>
<dbReference type="GO" id="GO:0000976">
    <property type="term" value="F:transcription cis-regulatory region binding"/>
    <property type="evidence" value="ECO:0007669"/>
    <property type="project" value="TreeGrafter"/>
</dbReference>
<dbReference type="Proteomes" id="UP000432089">
    <property type="component" value="Unassembled WGS sequence"/>
</dbReference>
<dbReference type="AlphaFoldDB" id="A0A7V7PPL3"/>
<dbReference type="InterPro" id="IPR025997">
    <property type="entry name" value="SBP_2_dom"/>
</dbReference>
<dbReference type="PROSITE" id="PS50932">
    <property type="entry name" value="HTH_LACI_2"/>
    <property type="match status" value="1"/>
</dbReference>
<name>A0A7V7PPL3_9HYPH</name>
<evidence type="ECO:0000259" key="4">
    <source>
        <dbReference type="PROSITE" id="PS50932"/>
    </source>
</evidence>
<sequence>MSEDGGAPTLRDVARRANVSLATADRVVNRRAGVRPVTIDRVEAAVRELGFERHAGAAALARRTGFRVAAILPRLANPFVARLAEELGEACRIEGQRRLALTLHEMEGFAPEPLARAVRHAAEAADGIVAMGLDDAEVGAAIDAAALRGVPVVTLVSDVPGSARHRYVGIDNRAAGRVAASLVGRFAARPDGRVLVVLGSRNLRDHRDRLEGFEAALGESFSGMRICGVAEGRDDVASTREAVREALDRWGAPCAIYSAGAGTSGLADALADAAIRPVVIAHELTAETRPLLEADRLDALIVQDPGHEARSAVRILMAALTGTAVNDDQERIRIEIILKDNLPK</sequence>
<dbReference type="PANTHER" id="PTHR30146">
    <property type="entry name" value="LACI-RELATED TRANSCRIPTIONAL REPRESSOR"/>
    <property type="match status" value="1"/>
</dbReference>
<comment type="caution">
    <text evidence="5">The sequence shown here is derived from an EMBL/GenBank/DDBJ whole genome shotgun (WGS) entry which is preliminary data.</text>
</comment>
<dbReference type="SUPFAM" id="SSF47413">
    <property type="entry name" value="lambda repressor-like DNA-binding domains"/>
    <property type="match status" value="1"/>
</dbReference>
<dbReference type="GO" id="GO:0003700">
    <property type="term" value="F:DNA-binding transcription factor activity"/>
    <property type="evidence" value="ECO:0007669"/>
    <property type="project" value="TreeGrafter"/>
</dbReference>
<dbReference type="InterPro" id="IPR010982">
    <property type="entry name" value="Lambda_DNA-bd_dom_sf"/>
</dbReference>
<keyword evidence="2 5" id="KW-0238">DNA-binding</keyword>
<dbReference type="InterPro" id="IPR000843">
    <property type="entry name" value="HTH_LacI"/>
</dbReference>
<dbReference type="CDD" id="cd06307">
    <property type="entry name" value="PBP1_sugar_binding"/>
    <property type="match status" value="1"/>
</dbReference>
<evidence type="ECO:0000256" key="2">
    <source>
        <dbReference type="ARBA" id="ARBA00023125"/>
    </source>
</evidence>
<dbReference type="Pfam" id="PF00356">
    <property type="entry name" value="LacI"/>
    <property type="match status" value="1"/>
</dbReference>
<dbReference type="Gene3D" id="1.10.260.40">
    <property type="entry name" value="lambda repressor-like DNA-binding domains"/>
    <property type="match status" value="1"/>
</dbReference>
<dbReference type="Pfam" id="PF13407">
    <property type="entry name" value="Peripla_BP_4"/>
    <property type="match status" value="1"/>
</dbReference>
<reference evidence="5 6" key="1">
    <citation type="submission" date="2019-09" db="EMBL/GenBank/DDBJ databases">
        <title>YIM 132180 draft genome.</title>
        <authorList>
            <person name="Zhang K."/>
        </authorList>
    </citation>
    <scope>NUCLEOTIDE SEQUENCE [LARGE SCALE GENOMIC DNA]</scope>
    <source>
        <strain evidence="5 6">YIM 132180</strain>
    </source>
</reference>
<dbReference type="PROSITE" id="PS00356">
    <property type="entry name" value="HTH_LACI_1"/>
    <property type="match status" value="1"/>
</dbReference>
<dbReference type="SMART" id="SM00354">
    <property type="entry name" value="HTH_LACI"/>
    <property type="match status" value="1"/>
</dbReference>
<evidence type="ECO:0000313" key="5">
    <source>
        <dbReference type="EMBL" id="KAB0679988.1"/>
    </source>
</evidence>
<evidence type="ECO:0000256" key="1">
    <source>
        <dbReference type="ARBA" id="ARBA00023015"/>
    </source>
</evidence>
<dbReference type="EMBL" id="VZDO01000007">
    <property type="protein sequence ID" value="KAB0679988.1"/>
    <property type="molecule type" value="Genomic_DNA"/>
</dbReference>
<evidence type="ECO:0000313" key="6">
    <source>
        <dbReference type="Proteomes" id="UP000432089"/>
    </source>
</evidence>
<dbReference type="InterPro" id="IPR028082">
    <property type="entry name" value="Peripla_BP_I"/>
</dbReference>
<protein>
    <submittedName>
        <fullName evidence="5">LacI family DNA-binding transcriptional regulator</fullName>
    </submittedName>
</protein>
<dbReference type="CDD" id="cd01392">
    <property type="entry name" value="HTH_LacI"/>
    <property type="match status" value="1"/>
</dbReference>
<gene>
    <name evidence="5" type="ORF">F6X38_10470</name>
</gene>
<proteinExistence type="predicted"/>
<keyword evidence="6" id="KW-1185">Reference proteome</keyword>
<keyword evidence="1" id="KW-0805">Transcription regulation</keyword>
<feature type="domain" description="HTH lacI-type" evidence="4">
    <location>
        <begin position="8"/>
        <end position="62"/>
    </location>
</feature>